<dbReference type="EMBL" id="DS572702">
    <property type="protein sequence ID" value="EGY23489.1"/>
    <property type="molecule type" value="Genomic_DNA"/>
</dbReference>
<dbReference type="STRING" id="498257.G2X3E2"/>
<evidence type="ECO:0000256" key="1">
    <source>
        <dbReference type="SAM" id="MobiDB-lite"/>
    </source>
</evidence>
<sequence>MDGDSQTPTLPDTQLQKHVELFLLKLQDSDRGPKGLADSWREAQHVADKSVPGVLLKEGGFPVWYGYLLAKGDVEKSSRFAGKAATRDLIADLENRPVEYLKSLATTVTCKINPVVAAKVEQVRRTRIECQTKSMSQKSNKRPRTADNNDDRIGRPITPSPTFLPGDPAFHLTNLDCSPQELDLHPDDPLNYLAESKHVLVNASLKGATRLFPTSLSDSIKRIPNPINENGLVAGISMTFPRAPYTDKFGCQMAIEILENKVEWIAQKLFDVRLETTEGLRYVLLPGGTKVLPHPSITLQGGCFEVVPHIFGSETDRAITASPAHQDDVKQAMKRTSSVSMVVSHQARNGAVIYVSLGLLEGTQIKDKLFL</sequence>
<name>G2X3E2_VERDV</name>
<dbReference type="InParanoid" id="G2X3E2"/>
<dbReference type="eggNOG" id="ENOG502T2TX">
    <property type="taxonomic scope" value="Eukaryota"/>
</dbReference>
<dbReference type="AlphaFoldDB" id="G2X3E2"/>
<dbReference type="HOGENOM" id="CLU_028279_1_0_1"/>
<dbReference type="Proteomes" id="UP000001611">
    <property type="component" value="Chromosome 3"/>
</dbReference>
<accession>G2X3E2</accession>
<gene>
    <name evidence="2" type="ORF">VDAG_04927</name>
</gene>
<feature type="region of interest" description="Disordered" evidence="1">
    <location>
        <begin position="129"/>
        <end position="160"/>
    </location>
</feature>
<evidence type="ECO:0000313" key="2">
    <source>
        <dbReference type="EMBL" id="EGY23489.1"/>
    </source>
</evidence>
<reference evidence="2 3" key="1">
    <citation type="submission" date="2008-03" db="EMBL/GenBank/DDBJ databases">
        <title>The Genome Sequence of Verticillium dahliae VdLs.17.</title>
        <authorList>
            <consortium name="The Broad Institute Genome Sequencing Platform"/>
            <person name="Ma L.-J.J."/>
            <person name="Klosterman S.J."/>
            <person name="Subbarao K."/>
            <person name="Dobinson K."/>
            <person name="Veronese P."/>
            <person name="Kang S."/>
            <person name="Gold S.E."/>
            <person name="Young S."/>
            <person name="Jaffe D."/>
            <person name="Gnerre S."/>
            <person name="Berlin A."/>
            <person name="Heiman D."/>
            <person name="Hepburn T."/>
            <person name="Sykes S."/>
            <person name="Alvarado L."/>
            <person name="Kodira C.D."/>
            <person name="Lander E."/>
            <person name="Galagan J."/>
            <person name="Nusbaum C."/>
            <person name="Birren B."/>
        </authorList>
    </citation>
    <scope>NUCLEOTIDE SEQUENCE [LARGE SCALE GENOMIC DNA]</scope>
    <source>
        <strain evidence="3">VdLs.17 / ATCC MYA-4575 / FGSC 10137</strain>
    </source>
</reference>
<proteinExistence type="predicted"/>
<dbReference type="RefSeq" id="XP_009652826.1">
    <property type="nucleotide sequence ID" value="XM_009654531.1"/>
</dbReference>
<evidence type="ECO:0000313" key="3">
    <source>
        <dbReference type="Proteomes" id="UP000001611"/>
    </source>
</evidence>
<dbReference type="OMA" id="TESKCAF"/>
<feature type="compositionally biased region" description="Basic and acidic residues" evidence="1">
    <location>
        <begin position="144"/>
        <end position="154"/>
    </location>
</feature>
<protein>
    <submittedName>
        <fullName evidence="2">Uncharacterized protein</fullName>
    </submittedName>
</protein>
<keyword evidence="3" id="KW-1185">Reference proteome</keyword>
<organism evidence="2 3">
    <name type="scientific">Verticillium dahliae (strain VdLs.17 / ATCC MYA-4575 / FGSC 10137)</name>
    <name type="common">Verticillium wilt</name>
    <dbReference type="NCBI Taxonomy" id="498257"/>
    <lineage>
        <taxon>Eukaryota</taxon>
        <taxon>Fungi</taxon>
        <taxon>Dikarya</taxon>
        <taxon>Ascomycota</taxon>
        <taxon>Pezizomycotina</taxon>
        <taxon>Sordariomycetes</taxon>
        <taxon>Hypocreomycetidae</taxon>
        <taxon>Glomerellales</taxon>
        <taxon>Plectosphaerellaceae</taxon>
        <taxon>Verticillium</taxon>
    </lineage>
</organism>
<dbReference type="GeneID" id="20706390"/>
<dbReference type="KEGG" id="vda:VDAG_04927"/>